<organism evidence="1 2">
    <name type="scientific">Drosophila busckii</name>
    <name type="common">Fruit fly</name>
    <dbReference type="NCBI Taxonomy" id="30019"/>
    <lineage>
        <taxon>Eukaryota</taxon>
        <taxon>Metazoa</taxon>
        <taxon>Ecdysozoa</taxon>
        <taxon>Arthropoda</taxon>
        <taxon>Hexapoda</taxon>
        <taxon>Insecta</taxon>
        <taxon>Pterygota</taxon>
        <taxon>Neoptera</taxon>
        <taxon>Endopterygota</taxon>
        <taxon>Diptera</taxon>
        <taxon>Brachycera</taxon>
        <taxon>Muscomorpha</taxon>
        <taxon>Ephydroidea</taxon>
        <taxon>Drosophilidae</taxon>
        <taxon>Drosophila</taxon>
    </lineage>
</organism>
<proteinExistence type="predicted"/>
<evidence type="ECO:0000313" key="1">
    <source>
        <dbReference type="EMBL" id="ALC44858.1"/>
    </source>
</evidence>
<dbReference type="OrthoDB" id="7856623at2759"/>
<gene>
    <name evidence="1" type="ORF">Dbus_chr3Lg2024</name>
</gene>
<keyword evidence="2" id="KW-1185">Reference proteome</keyword>
<accession>A0A0M4EFS0</accession>
<protein>
    <submittedName>
        <fullName evidence="1">CG31898</fullName>
    </submittedName>
</protein>
<name>A0A0M4EFS0_DROBS</name>
<dbReference type="AlphaFoldDB" id="A0A0M4EFS0"/>
<sequence length="164" mass="18876">SRSMLQTSLSESTVEESFIECSPMSSLEANLLNNTEQRPAPNNGKKIAQSKTQNRCLKGGYLQEYLRLMHREHMDHRSIQHNQRLGIRGQRVQVLSIHECFGAYMARVQQEQSIYNVIITSNMAASIQVGVTLELHFDVKVEHTYQLENDELVYIQPNKIVIFK</sequence>
<evidence type="ECO:0000313" key="2">
    <source>
        <dbReference type="Proteomes" id="UP000494163"/>
    </source>
</evidence>
<dbReference type="EMBL" id="CP012525">
    <property type="protein sequence ID" value="ALC44858.1"/>
    <property type="molecule type" value="Genomic_DNA"/>
</dbReference>
<dbReference type="Proteomes" id="UP000494163">
    <property type="component" value="Chromosome 3L"/>
</dbReference>
<feature type="non-terminal residue" evidence="1">
    <location>
        <position position="164"/>
    </location>
</feature>
<reference evidence="1 2" key="1">
    <citation type="submission" date="2015-08" db="EMBL/GenBank/DDBJ databases">
        <title>Ancestral chromatin configuration constrains chromatin evolution on differentiating sex chromosomes in Drosophila.</title>
        <authorList>
            <person name="Zhou Q."/>
            <person name="Bachtrog D."/>
        </authorList>
    </citation>
    <scope>NUCLEOTIDE SEQUENCE [LARGE SCALE GENOMIC DNA]</scope>
    <source>
        <tissue evidence="1">Whole larvae</tissue>
    </source>
</reference>
<feature type="non-terminal residue" evidence="1">
    <location>
        <position position="1"/>
    </location>
</feature>